<protein>
    <submittedName>
        <fullName evidence="2">Uncharacterized protein</fullName>
    </submittedName>
</protein>
<evidence type="ECO:0000313" key="2">
    <source>
        <dbReference type="EMBL" id="KNF00199.1"/>
    </source>
</evidence>
<dbReference type="AlphaFoldDB" id="A0A0L0VLP6"/>
<feature type="region of interest" description="Disordered" evidence="1">
    <location>
        <begin position="111"/>
        <end position="142"/>
    </location>
</feature>
<dbReference type="Proteomes" id="UP000054564">
    <property type="component" value="Unassembled WGS sequence"/>
</dbReference>
<name>A0A0L0VLP6_9BASI</name>
<sequence length="251" mass="28187">MAIIRNGPKPKKSAIKRCFGGTSTGWPTTLQLLKSIRGVVSKRPRGKDLWEDFILSKKPPRGSYPKGAYHNANRISPFLFSSKSKNERNEDLSKKHMPFLFNLLASKLADRPARRKKDNPKDTVDVADSCSEASEPSDIEEEEEYMFNGKSRNIPKPKLLLDHGQQASKACIQQQHTFISKRRHNGHQIANSISFLACGVTDRISKLLQFIGLSASQRTAQNVLKSQPPSRKTDQYIDVPYSPNTSTLPLL</sequence>
<evidence type="ECO:0000256" key="1">
    <source>
        <dbReference type="SAM" id="MobiDB-lite"/>
    </source>
</evidence>
<reference evidence="3" key="1">
    <citation type="submission" date="2014-03" db="EMBL/GenBank/DDBJ databases">
        <title>The Genome Sequence of Puccinia striiformis f. sp. tritici PST-78.</title>
        <authorList>
            <consortium name="The Broad Institute Genome Sequencing Platform"/>
            <person name="Cuomo C."/>
            <person name="Hulbert S."/>
            <person name="Chen X."/>
            <person name="Walker B."/>
            <person name="Young S.K."/>
            <person name="Zeng Q."/>
            <person name="Gargeya S."/>
            <person name="Fitzgerald M."/>
            <person name="Haas B."/>
            <person name="Abouelleil A."/>
            <person name="Alvarado L."/>
            <person name="Arachchi H.M."/>
            <person name="Berlin A.M."/>
            <person name="Chapman S.B."/>
            <person name="Goldberg J."/>
            <person name="Griggs A."/>
            <person name="Gujja S."/>
            <person name="Hansen M."/>
            <person name="Howarth C."/>
            <person name="Imamovic A."/>
            <person name="Larimer J."/>
            <person name="McCowan C."/>
            <person name="Montmayeur A."/>
            <person name="Murphy C."/>
            <person name="Neiman D."/>
            <person name="Pearson M."/>
            <person name="Priest M."/>
            <person name="Roberts A."/>
            <person name="Saif S."/>
            <person name="Shea T."/>
            <person name="Sisk P."/>
            <person name="Sykes S."/>
            <person name="Wortman J."/>
            <person name="Nusbaum C."/>
            <person name="Birren B."/>
        </authorList>
    </citation>
    <scope>NUCLEOTIDE SEQUENCE [LARGE SCALE GENOMIC DNA]</scope>
    <source>
        <strain evidence="3">race PST-78</strain>
    </source>
</reference>
<feature type="region of interest" description="Disordered" evidence="1">
    <location>
        <begin position="219"/>
        <end position="251"/>
    </location>
</feature>
<proteinExistence type="predicted"/>
<keyword evidence="3" id="KW-1185">Reference proteome</keyword>
<feature type="compositionally biased region" description="Polar residues" evidence="1">
    <location>
        <begin position="242"/>
        <end position="251"/>
    </location>
</feature>
<comment type="caution">
    <text evidence="2">The sequence shown here is derived from an EMBL/GenBank/DDBJ whole genome shotgun (WGS) entry which is preliminary data.</text>
</comment>
<evidence type="ECO:0000313" key="3">
    <source>
        <dbReference type="Proteomes" id="UP000054564"/>
    </source>
</evidence>
<gene>
    <name evidence="2" type="ORF">PSTG_06609</name>
</gene>
<dbReference type="EMBL" id="AJIL01000039">
    <property type="protein sequence ID" value="KNF00199.1"/>
    <property type="molecule type" value="Genomic_DNA"/>
</dbReference>
<accession>A0A0L0VLP6</accession>
<feature type="compositionally biased region" description="Polar residues" evidence="1">
    <location>
        <begin position="219"/>
        <end position="230"/>
    </location>
</feature>
<organism evidence="2 3">
    <name type="scientific">Puccinia striiformis f. sp. tritici PST-78</name>
    <dbReference type="NCBI Taxonomy" id="1165861"/>
    <lineage>
        <taxon>Eukaryota</taxon>
        <taxon>Fungi</taxon>
        <taxon>Dikarya</taxon>
        <taxon>Basidiomycota</taxon>
        <taxon>Pucciniomycotina</taxon>
        <taxon>Pucciniomycetes</taxon>
        <taxon>Pucciniales</taxon>
        <taxon>Pucciniaceae</taxon>
        <taxon>Puccinia</taxon>
    </lineage>
</organism>